<sequence>MSPLPNAAYPRVFYHRNSIQCSGGDGMRSREQIENKNKTKTKQPNENKKKTRRTSSTAAMLLRFQVECPPQFFSLSPLPPSFTCGLKLKEVGHQFQGLGDQVQTTSVPPSSSVAKRLFVCKQSLDYIAL</sequence>
<name>A0AAV4NTW6_CAEEX</name>
<dbReference type="AlphaFoldDB" id="A0AAV4NTW6"/>
<evidence type="ECO:0000313" key="2">
    <source>
        <dbReference type="EMBL" id="GIX88168.1"/>
    </source>
</evidence>
<comment type="caution">
    <text evidence="2">The sequence shown here is derived from an EMBL/GenBank/DDBJ whole genome shotgun (WGS) entry which is preliminary data.</text>
</comment>
<dbReference type="EMBL" id="BPLR01021302">
    <property type="protein sequence ID" value="GIX88168.1"/>
    <property type="molecule type" value="Genomic_DNA"/>
</dbReference>
<protein>
    <submittedName>
        <fullName evidence="2">Uncharacterized protein</fullName>
    </submittedName>
</protein>
<feature type="compositionally biased region" description="Basic and acidic residues" evidence="1">
    <location>
        <begin position="27"/>
        <end position="48"/>
    </location>
</feature>
<organism evidence="2 3">
    <name type="scientific">Caerostris extrusa</name>
    <name type="common">Bark spider</name>
    <name type="synonym">Caerostris bankana</name>
    <dbReference type="NCBI Taxonomy" id="172846"/>
    <lineage>
        <taxon>Eukaryota</taxon>
        <taxon>Metazoa</taxon>
        <taxon>Ecdysozoa</taxon>
        <taxon>Arthropoda</taxon>
        <taxon>Chelicerata</taxon>
        <taxon>Arachnida</taxon>
        <taxon>Araneae</taxon>
        <taxon>Araneomorphae</taxon>
        <taxon>Entelegynae</taxon>
        <taxon>Araneoidea</taxon>
        <taxon>Araneidae</taxon>
        <taxon>Caerostris</taxon>
    </lineage>
</organism>
<reference evidence="2 3" key="1">
    <citation type="submission" date="2021-06" db="EMBL/GenBank/DDBJ databases">
        <title>Caerostris extrusa draft genome.</title>
        <authorList>
            <person name="Kono N."/>
            <person name="Arakawa K."/>
        </authorList>
    </citation>
    <scope>NUCLEOTIDE SEQUENCE [LARGE SCALE GENOMIC DNA]</scope>
</reference>
<accession>A0AAV4NTW6</accession>
<evidence type="ECO:0000313" key="3">
    <source>
        <dbReference type="Proteomes" id="UP001054945"/>
    </source>
</evidence>
<dbReference type="Proteomes" id="UP001054945">
    <property type="component" value="Unassembled WGS sequence"/>
</dbReference>
<proteinExistence type="predicted"/>
<feature type="region of interest" description="Disordered" evidence="1">
    <location>
        <begin position="20"/>
        <end position="55"/>
    </location>
</feature>
<gene>
    <name evidence="2" type="ORF">CEXT_183861</name>
</gene>
<keyword evidence="3" id="KW-1185">Reference proteome</keyword>
<evidence type="ECO:0000256" key="1">
    <source>
        <dbReference type="SAM" id="MobiDB-lite"/>
    </source>
</evidence>